<gene>
    <name evidence="1" type="ORF">ABN611_19795</name>
</gene>
<evidence type="ECO:0000313" key="1">
    <source>
        <dbReference type="EMBL" id="XBV28629.1"/>
    </source>
</evidence>
<dbReference type="RefSeq" id="WP_350281380.1">
    <property type="nucleotide sequence ID" value="NZ_CP158165.1"/>
</dbReference>
<reference evidence="1" key="1">
    <citation type="submission" date="2024-06" db="EMBL/GenBank/DDBJ databases">
        <title>Kribbella sp. strain HUAS MG21 genome sequences.</title>
        <authorList>
            <person name="Mo P."/>
        </authorList>
    </citation>
    <scope>NUCLEOTIDE SEQUENCE</scope>
    <source>
        <strain evidence="1">HUAS MG21</strain>
    </source>
</reference>
<organism evidence="1">
    <name type="scientific">Kribbella sp. HUAS MG21</name>
    <dbReference type="NCBI Taxonomy" id="3160966"/>
    <lineage>
        <taxon>Bacteria</taxon>
        <taxon>Bacillati</taxon>
        <taxon>Actinomycetota</taxon>
        <taxon>Actinomycetes</taxon>
        <taxon>Propionibacteriales</taxon>
        <taxon>Kribbellaceae</taxon>
        <taxon>Kribbella</taxon>
    </lineage>
</organism>
<sequence length="144" mass="14293">MFPNRNPTKTTGCKTQSASDEFRSAVALGGVLGGEGGAHLVGEGYGYQALFEVGAGDVGGGGEEEVAVGPAGVLDGEVDLGVGGEAVAFDLEDVGAACHGAVGVEPRRVRLIAGGNELGAFDAEYGGQFGADLLNPVVDRDPSA</sequence>
<protein>
    <submittedName>
        <fullName evidence="1">Uncharacterized protein</fullName>
    </submittedName>
</protein>
<dbReference type="AlphaFoldDB" id="A0AAU7TPC2"/>
<name>A0AAU7TPC2_9ACTN</name>
<proteinExistence type="predicted"/>
<dbReference type="EMBL" id="CP158165">
    <property type="protein sequence ID" value="XBV28629.1"/>
    <property type="molecule type" value="Genomic_DNA"/>
</dbReference>
<accession>A0AAU7TPC2</accession>